<dbReference type="Proteomes" id="UP001195483">
    <property type="component" value="Unassembled WGS sequence"/>
</dbReference>
<reference evidence="2" key="1">
    <citation type="journal article" date="2021" name="Genome Biol. Evol.">
        <title>A High-Quality Reference Genome for a Parasitic Bivalve with Doubly Uniparental Inheritance (Bivalvia: Unionida).</title>
        <authorList>
            <person name="Smith C.H."/>
        </authorList>
    </citation>
    <scope>NUCLEOTIDE SEQUENCE</scope>
    <source>
        <strain evidence="2">CHS0354</strain>
    </source>
</reference>
<sequence>MVHVNIGGGRDNIVRYNIFYNATAYAMQVDSRGKGHTFDRDLLPRLKRNVSGNQIHHNVVYLGNDKEVMYDYDRSLNNVSWYNVSSMWIDNFLHLTQGHPLRSPRKVTDKSYFNDPSNGDFGVRCSAADWANTENFPQPLSRNEIGPRFATGPVYKHHSQTVKPTSSSSDHNNPPCATQAPRSAPQHSFLPDGSFPNTLYNVSHEGCWLILDSCHNHPSLKGTVRDTYGETHNRAGQDESQCLTRASKQWKECGSIPNHPVIVVYGPTGLILFTEK</sequence>
<protein>
    <submittedName>
        <fullName evidence="2">Uncharacterized protein</fullName>
    </submittedName>
</protein>
<evidence type="ECO:0000313" key="3">
    <source>
        <dbReference type="Proteomes" id="UP001195483"/>
    </source>
</evidence>
<accession>A0AAE0S4W6</accession>
<evidence type="ECO:0000256" key="1">
    <source>
        <dbReference type="SAM" id="MobiDB-lite"/>
    </source>
</evidence>
<organism evidence="2 3">
    <name type="scientific">Potamilus streckersoni</name>
    <dbReference type="NCBI Taxonomy" id="2493646"/>
    <lineage>
        <taxon>Eukaryota</taxon>
        <taxon>Metazoa</taxon>
        <taxon>Spiralia</taxon>
        <taxon>Lophotrochozoa</taxon>
        <taxon>Mollusca</taxon>
        <taxon>Bivalvia</taxon>
        <taxon>Autobranchia</taxon>
        <taxon>Heteroconchia</taxon>
        <taxon>Palaeoheterodonta</taxon>
        <taxon>Unionida</taxon>
        <taxon>Unionoidea</taxon>
        <taxon>Unionidae</taxon>
        <taxon>Ambleminae</taxon>
        <taxon>Lampsilini</taxon>
        <taxon>Potamilus</taxon>
    </lineage>
</organism>
<dbReference type="EMBL" id="JAEAOA010000334">
    <property type="protein sequence ID" value="KAK3585350.1"/>
    <property type="molecule type" value="Genomic_DNA"/>
</dbReference>
<reference evidence="2" key="2">
    <citation type="journal article" date="2021" name="Genome Biol. Evol.">
        <title>Developing a high-quality reference genome for a parasitic bivalve with doubly uniparental inheritance (Bivalvia: Unionida).</title>
        <authorList>
            <person name="Smith C.H."/>
        </authorList>
    </citation>
    <scope>NUCLEOTIDE SEQUENCE</scope>
    <source>
        <strain evidence="2">CHS0354</strain>
        <tissue evidence="2">Mantle</tissue>
    </source>
</reference>
<keyword evidence="3" id="KW-1185">Reference proteome</keyword>
<comment type="caution">
    <text evidence="2">The sequence shown here is derived from an EMBL/GenBank/DDBJ whole genome shotgun (WGS) entry which is preliminary data.</text>
</comment>
<feature type="compositionally biased region" description="Polar residues" evidence="1">
    <location>
        <begin position="161"/>
        <end position="176"/>
    </location>
</feature>
<name>A0AAE0S4W6_9BIVA</name>
<proteinExistence type="predicted"/>
<feature type="region of interest" description="Disordered" evidence="1">
    <location>
        <begin position="136"/>
        <end position="190"/>
    </location>
</feature>
<evidence type="ECO:0000313" key="2">
    <source>
        <dbReference type="EMBL" id="KAK3585350.1"/>
    </source>
</evidence>
<reference evidence="2" key="3">
    <citation type="submission" date="2023-05" db="EMBL/GenBank/DDBJ databases">
        <authorList>
            <person name="Smith C.H."/>
        </authorList>
    </citation>
    <scope>NUCLEOTIDE SEQUENCE</scope>
    <source>
        <strain evidence="2">CHS0354</strain>
        <tissue evidence="2">Mantle</tissue>
    </source>
</reference>
<dbReference type="AlphaFoldDB" id="A0AAE0S4W6"/>
<gene>
    <name evidence="2" type="ORF">CHS0354_004620</name>
</gene>